<dbReference type="Proteomes" id="UP001489719">
    <property type="component" value="Unassembled WGS sequence"/>
</dbReference>
<evidence type="ECO:0000313" key="1">
    <source>
        <dbReference type="EMBL" id="KAK9319820.1"/>
    </source>
</evidence>
<proteinExistence type="predicted"/>
<reference evidence="2" key="1">
    <citation type="journal article" date="2024" name="Front. Bioeng. Biotechnol.">
        <title>Genome-scale model development and genomic sequencing of the oleaginous clade Lipomyces.</title>
        <authorList>
            <person name="Czajka J.J."/>
            <person name="Han Y."/>
            <person name="Kim J."/>
            <person name="Mondo S.J."/>
            <person name="Hofstad B.A."/>
            <person name="Robles A."/>
            <person name="Haridas S."/>
            <person name="Riley R."/>
            <person name="LaButti K."/>
            <person name="Pangilinan J."/>
            <person name="Andreopoulos W."/>
            <person name="Lipzen A."/>
            <person name="Yan J."/>
            <person name="Wang M."/>
            <person name="Ng V."/>
            <person name="Grigoriev I.V."/>
            <person name="Spatafora J.W."/>
            <person name="Magnuson J.K."/>
            <person name="Baker S.E."/>
            <person name="Pomraning K.R."/>
        </authorList>
    </citation>
    <scope>NUCLEOTIDE SEQUENCE [LARGE SCALE GENOMIC DNA]</scope>
    <source>
        <strain evidence="2">CBS 10300</strain>
    </source>
</reference>
<sequence length="719" mass="77279">MSSAFSASDLARPPIQAAAAAPAHASDPVIDALNHADLLLLSDSASTSSASSAASVDTALTVPDSPITKAPFDQTMADAESGSCPSSGDSTPTGTVATTPTVPVTLSLSAAPDVLYTANDDSVIQYEPSRHVDYLSHNWQESDISSSWRYIVLRRKDVANSARLENASWRTWTKAKYNLKTVSPESVNWLKDYDVTWLYGPLYTPSKTFLESPVVSSPSVTDNSTSRSAGVPSPPVRSSATAKKPILKKRSVSEVMLSRSVSSSNLLKQAAASVKAQRHLRAPGTKPTTASYSSSQPPYPSIVEPERRDPRFPSALVARSFAASSANFSDRLTLGNGNTQKQAATKHIHFSDRVEQCIALEAKDEDDDTFNSVTLSGTSSATSTDDEDADEDEPGLFLMVRSGSGSFQRPASLEPHTIAKLPATKLKYVHEPGEKLEVSATSRNPSASFSMGDDDDYDDDDVDIGHEAGYDDDEVDYFSRNHYQYHRHQTSDTPHSRYEETTPTGSSSSLPQDPPLLPSRSSTSNLASSSSTSFASKSPSSNLASRSSNSNLAGSVSQPHTTYLEDSSSSENRHPDLASDSDSDTMSDDGDVVDMDSSLIASLRRDSVVLARGRINDILSSTSIADDGPSSEHADHVYRDEDFDDVQSTVHRPVSVHSNASSSSVPIPPKVDSEDDDDYDGEMDDIQDPEGFWGHINHAVTAAKDLATVFWNGGWRKST</sequence>
<organism evidence="1 2">
    <name type="scientific">Lipomyces orientalis</name>
    <dbReference type="NCBI Taxonomy" id="1233043"/>
    <lineage>
        <taxon>Eukaryota</taxon>
        <taxon>Fungi</taxon>
        <taxon>Dikarya</taxon>
        <taxon>Ascomycota</taxon>
        <taxon>Saccharomycotina</taxon>
        <taxon>Lipomycetes</taxon>
        <taxon>Lipomycetales</taxon>
        <taxon>Lipomycetaceae</taxon>
        <taxon>Lipomyces</taxon>
    </lineage>
</organism>
<evidence type="ECO:0000313" key="2">
    <source>
        <dbReference type="Proteomes" id="UP001489719"/>
    </source>
</evidence>
<accession>A0ACC3TF60</accession>
<comment type="caution">
    <text evidence="1">The sequence shown here is derived from an EMBL/GenBank/DDBJ whole genome shotgun (WGS) entry which is preliminary data.</text>
</comment>
<dbReference type="EMBL" id="MU970160">
    <property type="protein sequence ID" value="KAK9319820.1"/>
    <property type="molecule type" value="Genomic_DNA"/>
</dbReference>
<keyword evidence="2" id="KW-1185">Reference proteome</keyword>
<protein>
    <submittedName>
        <fullName evidence="1">Uncharacterized protein</fullName>
    </submittedName>
</protein>
<name>A0ACC3TF60_9ASCO</name>
<gene>
    <name evidence="1" type="ORF">V1517DRAFT_331338</name>
</gene>